<dbReference type="RefSeq" id="WP_183624937.1">
    <property type="nucleotide sequence ID" value="NZ_JACHWJ010000003.1"/>
</dbReference>
<dbReference type="EMBL" id="JACHWJ010000003">
    <property type="protein sequence ID" value="MBB2958034.1"/>
    <property type="molecule type" value="Genomic_DNA"/>
</dbReference>
<evidence type="ECO:0000313" key="3">
    <source>
        <dbReference type="Proteomes" id="UP000545286"/>
    </source>
</evidence>
<accession>A0A7W4UPY4</accession>
<protein>
    <submittedName>
        <fullName evidence="2">Uncharacterized protein</fullName>
    </submittedName>
</protein>
<keyword evidence="1" id="KW-0812">Transmembrane</keyword>
<dbReference type="Proteomes" id="UP000545286">
    <property type="component" value="Unassembled WGS sequence"/>
</dbReference>
<dbReference type="AlphaFoldDB" id="A0A7W4UPY4"/>
<proteinExistence type="predicted"/>
<reference evidence="2 3" key="1">
    <citation type="submission" date="2020-08" db="EMBL/GenBank/DDBJ databases">
        <title>Sequencing the genomes of 1000 actinobacteria strains.</title>
        <authorList>
            <person name="Klenk H.-P."/>
        </authorList>
    </citation>
    <scope>NUCLEOTIDE SEQUENCE [LARGE SCALE GENOMIC DNA]</scope>
    <source>
        <strain evidence="2 3">DSM 20419</strain>
    </source>
</reference>
<keyword evidence="3" id="KW-1185">Reference proteome</keyword>
<sequence length="75" mass="7548">MSARAYRSRLIATTAEATRASATNLASSALSVAVFAAATVAATRPSSNFDNLAMGGGIGMLLGIVLGAAYQANRQ</sequence>
<comment type="caution">
    <text evidence="2">The sequence shown here is derived from an EMBL/GenBank/DDBJ whole genome shotgun (WGS) entry which is preliminary data.</text>
</comment>
<keyword evidence="1" id="KW-0472">Membrane</keyword>
<keyword evidence="1" id="KW-1133">Transmembrane helix</keyword>
<gene>
    <name evidence="2" type="ORF">FHX72_002179</name>
</gene>
<evidence type="ECO:0000313" key="2">
    <source>
        <dbReference type="EMBL" id="MBB2958034.1"/>
    </source>
</evidence>
<organism evidence="2 3">
    <name type="scientific">Pseudoclavibacter helvolus</name>
    <dbReference type="NCBI Taxonomy" id="255205"/>
    <lineage>
        <taxon>Bacteria</taxon>
        <taxon>Bacillati</taxon>
        <taxon>Actinomycetota</taxon>
        <taxon>Actinomycetes</taxon>
        <taxon>Micrococcales</taxon>
        <taxon>Microbacteriaceae</taxon>
        <taxon>Pseudoclavibacter</taxon>
    </lineage>
</organism>
<feature type="transmembrane region" description="Helical" evidence="1">
    <location>
        <begin position="51"/>
        <end position="70"/>
    </location>
</feature>
<evidence type="ECO:0000256" key="1">
    <source>
        <dbReference type="SAM" id="Phobius"/>
    </source>
</evidence>
<name>A0A7W4UPY4_9MICO</name>